<dbReference type="NCBIfam" id="TIGR03930">
    <property type="entry name" value="WXG100_ESAT6"/>
    <property type="match status" value="1"/>
</dbReference>
<dbReference type="Proteomes" id="UP000037023">
    <property type="component" value="Unassembled WGS sequence"/>
</dbReference>
<evidence type="ECO:0000313" key="3">
    <source>
        <dbReference type="Proteomes" id="UP000037023"/>
    </source>
</evidence>
<gene>
    <name evidence="2" type="ORF">ADK34_33960</name>
</gene>
<accession>A0A0L8JD77</accession>
<sequence>MSVDGFRGNPEQMKQMVELMVSCGNTFGQALDRLEQEIQPTLSEWEGESKNVYIECQKSWDALAKELQQFLLKAAEGVEGVANIYRQQDVQAAAGFGG</sequence>
<name>A0A0L8JD77_STRVR</name>
<dbReference type="EMBL" id="LGUP01000388">
    <property type="protein sequence ID" value="KOG11617.1"/>
    <property type="molecule type" value="Genomic_DNA"/>
</dbReference>
<dbReference type="SUPFAM" id="SSF140453">
    <property type="entry name" value="EsxAB dimer-like"/>
    <property type="match status" value="1"/>
</dbReference>
<dbReference type="AlphaFoldDB" id="A0A0L8JD77"/>
<proteinExistence type="inferred from homology"/>
<organism evidence="2 3">
    <name type="scientific">Streptomyces viridochromogenes</name>
    <dbReference type="NCBI Taxonomy" id="1938"/>
    <lineage>
        <taxon>Bacteria</taxon>
        <taxon>Bacillati</taxon>
        <taxon>Actinomycetota</taxon>
        <taxon>Actinomycetes</taxon>
        <taxon>Kitasatosporales</taxon>
        <taxon>Streptomycetaceae</taxon>
        <taxon>Streptomyces</taxon>
    </lineage>
</organism>
<protein>
    <recommendedName>
        <fullName evidence="1">ESAT-6-like protein</fullName>
    </recommendedName>
</protein>
<dbReference type="Gene3D" id="1.10.287.1060">
    <property type="entry name" value="ESAT-6-like"/>
    <property type="match status" value="1"/>
</dbReference>
<comment type="similarity">
    <text evidence="1">Belongs to the WXG100 family.</text>
</comment>
<dbReference type="OrthoDB" id="4278078at2"/>
<comment type="caution">
    <text evidence="2">The sequence shown here is derived from an EMBL/GenBank/DDBJ whole genome shotgun (WGS) entry which is preliminary data.</text>
</comment>
<evidence type="ECO:0000313" key="2">
    <source>
        <dbReference type="EMBL" id="KOG11617.1"/>
    </source>
</evidence>
<evidence type="ECO:0000256" key="1">
    <source>
        <dbReference type="RuleBase" id="RU362001"/>
    </source>
</evidence>
<dbReference type="RefSeq" id="WP_033210476.1">
    <property type="nucleotide sequence ID" value="NZ_LGUP01000388.1"/>
</dbReference>
<reference evidence="2 3" key="1">
    <citation type="submission" date="2015-06" db="EMBL/GenBank/DDBJ databases">
        <authorList>
            <person name="Hoefler B.C."/>
            <person name="Straight P.D."/>
        </authorList>
    </citation>
    <scope>NUCLEOTIDE SEQUENCE [LARGE SCALE GENOMIC DNA]</scope>
    <source>
        <strain evidence="2 3">NRRL 3427</strain>
    </source>
</reference>
<dbReference type="InterPro" id="IPR036689">
    <property type="entry name" value="ESAT-6-like_sf"/>
</dbReference>
<dbReference type="PATRIC" id="fig|1938.6.peg.7299"/>
<dbReference type="InterPro" id="IPR010310">
    <property type="entry name" value="T7SS_ESAT-6-like"/>
</dbReference>
<dbReference type="Pfam" id="PF06013">
    <property type="entry name" value="WXG100"/>
    <property type="match status" value="1"/>
</dbReference>